<reference evidence="1" key="1">
    <citation type="submission" date="2018-05" db="EMBL/GenBank/DDBJ databases">
        <authorList>
            <person name="Lanie J.A."/>
            <person name="Ng W.-L."/>
            <person name="Kazmierczak K.M."/>
            <person name="Andrzejewski T.M."/>
            <person name="Davidsen T.M."/>
            <person name="Wayne K.J."/>
            <person name="Tettelin H."/>
            <person name="Glass J.I."/>
            <person name="Rusch D."/>
            <person name="Podicherti R."/>
            <person name="Tsui H.-C.T."/>
            <person name="Winkler M.E."/>
        </authorList>
    </citation>
    <scope>NUCLEOTIDE SEQUENCE</scope>
</reference>
<sequence length="115" mass="13233">MYDCYNCGNNAETENGVAYYRVGKENLPICVPCWKQKRSAGNPENFDGDPSLKATTKQREAIEKILKFIPSESLVNLHPYNVFLFKWANGNLTRKEATLFIELTMLHYIEQINGR</sequence>
<name>A0A381VF63_9ZZZZ</name>
<evidence type="ECO:0000313" key="1">
    <source>
        <dbReference type="EMBL" id="SVA38995.1"/>
    </source>
</evidence>
<gene>
    <name evidence="1" type="ORF">METZ01_LOCUS91849</name>
</gene>
<protein>
    <submittedName>
        <fullName evidence="1">Uncharacterized protein</fullName>
    </submittedName>
</protein>
<dbReference type="AlphaFoldDB" id="A0A381VF63"/>
<proteinExistence type="predicted"/>
<accession>A0A381VF63</accession>
<dbReference type="EMBL" id="UINC01008671">
    <property type="protein sequence ID" value="SVA38995.1"/>
    <property type="molecule type" value="Genomic_DNA"/>
</dbReference>
<organism evidence="1">
    <name type="scientific">marine metagenome</name>
    <dbReference type="NCBI Taxonomy" id="408172"/>
    <lineage>
        <taxon>unclassified sequences</taxon>
        <taxon>metagenomes</taxon>
        <taxon>ecological metagenomes</taxon>
    </lineage>
</organism>